<accession>A0A369W190</accession>
<dbReference type="AlphaFoldDB" id="A0A369W190"/>
<gene>
    <name evidence="2" type="ORF">DVH29_11285</name>
</gene>
<reference evidence="3" key="1">
    <citation type="submission" date="2018-07" db="EMBL/GenBank/DDBJ databases">
        <authorList>
            <person name="Liu B.-T."/>
            <person name="Du Z."/>
        </authorList>
    </citation>
    <scope>NUCLEOTIDE SEQUENCE [LARGE SCALE GENOMIC DNA]</scope>
    <source>
        <strain evidence="3">XYN52</strain>
    </source>
</reference>
<evidence type="ECO:0000256" key="1">
    <source>
        <dbReference type="SAM" id="MobiDB-lite"/>
    </source>
</evidence>
<keyword evidence="3" id="KW-1185">Reference proteome</keyword>
<protein>
    <submittedName>
        <fullName evidence="2">Uncharacterized protein</fullName>
    </submittedName>
</protein>
<feature type="region of interest" description="Disordered" evidence="1">
    <location>
        <begin position="47"/>
        <end position="66"/>
    </location>
</feature>
<dbReference type="OrthoDB" id="7950517at2"/>
<dbReference type="Proteomes" id="UP000253759">
    <property type="component" value="Unassembled WGS sequence"/>
</dbReference>
<proteinExistence type="predicted"/>
<organism evidence="2 3">
    <name type="scientific">Pelagibacterium lacus</name>
    <dbReference type="NCBI Taxonomy" id="2282655"/>
    <lineage>
        <taxon>Bacteria</taxon>
        <taxon>Pseudomonadati</taxon>
        <taxon>Pseudomonadota</taxon>
        <taxon>Alphaproteobacteria</taxon>
        <taxon>Hyphomicrobiales</taxon>
        <taxon>Devosiaceae</taxon>
        <taxon>Pelagibacterium</taxon>
    </lineage>
</organism>
<evidence type="ECO:0000313" key="2">
    <source>
        <dbReference type="EMBL" id="RDE08446.1"/>
    </source>
</evidence>
<dbReference type="RefSeq" id="WP_114646286.1">
    <property type="nucleotide sequence ID" value="NZ_QQNH01000016.1"/>
</dbReference>
<dbReference type="EMBL" id="QQNH01000016">
    <property type="protein sequence ID" value="RDE08446.1"/>
    <property type="molecule type" value="Genomic_DNA"/>
</dbReference>
<comment type="caution">
    <text evidence="2">The sequence shown here is derived from an EMBL/GenBank/DDBJ whole genome shotgun (WGS) entry which is preliminary data.</text>
</comment>
<sequence>MLSAYRIAMEKVEQARAIISGEVWHDDEIAMLFDLAEERLQELYHGMGQKGSPENVVRLHPASSGR</sequence>
<name>A0A369W190_9HYPH</name>
<evidence type="ECO:0000313" key="3">
    <source>
        <dbReference type="Proteomes" id="UP000253759"/>
    </source>
</evidence>